<evidence type="ECO:0000313" key="4">
    <source>
        <dbReference type="Proteomes" id="UP000828390"/>
    </source>
</evidence>
<evidence type="ECO:0000259" key="2">
    <source>
        <dbReference type="SMART" id="SM00128"/>
    </source>
</evidence>
<dbReference type="Pfam" id="PF16776">
    <property type="entry name" value="INPP5B_PH"/>
    <property type="match status" value="1"/>
</dbReference>
<gene>
    <name evidence="3" type="ORF">DPMN_045742</name>
</gene>
<dbReference type="PANTHER" id="PTHR11200:SF300">
    <property type="entry name" value="TYPE II INOSITOL 1,4,5-TRISPHOSPHATE 5-PHOSPHATASE"/>
    <property type="match status" value="1"/>
</dbReference>
<dbReference type="Gene3D" id="3.60.10.10">
    <property type="entry name" value="Endonuclease/exonuclease/phosphatase"/>
    <property type="match status" value="1"/>
</dbReference>
<feature type="compositionally biased region" description="Polar residues" evidence="1">
    <location>
        <begin position="738"/>
        <end position="752"/>
    </location>
</feature>
<dbReference type="InterPro" id="IPR000300">
    <property type="entry name" value="IPPc"/>
</dbReference>
<dbReference type="InterPro" id="IPR048869">
    <property type="entry name" value="OCRL-1_2_ASH"/>
</dbReference>
<reference evidence="3" key="2">
    <citation type="submission" date="2020-11" db="EMBL/GenBank/DDBJ databases">
        <authorList>
            <person name="McCartney M.A."/>
            <person name="Auch B."/>
            <person name="Kono T."/>
            <person name="Mallez S."/>
            <person name="Becker A."/>
            <person name="Gohl D.M."/>
            <person name="Silverstein K.A.T."/>
            <person name="Koren S."/>
            <person name="Bechman K.B."/>
            <person name="Herman A."/>
            <person name="Abrahante J.E."/>
            <person name="Garbe J."/>
        </authorList>
    </citation>
    <scope>NUCLEOTIDE SEQUENCE</scope>
    <source>
        <strain evidence="3">Duluth1</strain>
        <tissue evidence="3">Whole animal</tissue>
    </source>
</reference>
<dbReference type="InterPro" id="IPR046985">
    <property type="entry name" value="IP5"/>
</dbReference>
<dbReference type="GO" id="GO:0004439">
    <property type="term" value="F:phosphatidylinositol-4,5-bisphosphate 5-phosphatase activity"/>
    <property type="evidence" value="ECO:0007669"/>
    <property type="project" value="TreeGrafter"/>
</dbReference>
<dbReference type="SMART" id="SM00128">
    <property type="entry name" value="IPPc"/>
    <property type="match status" value="1"/>
</dbReference>
<dbReference type="Proteomes" id="UP000828390">
    <property type="component" value="Unassembled WGS sequence"/>
</dbReference>
<dbReference type="FunFam" id="3.60.10.10:FF:000004">
    <property type="entry name" value="Type II inositol 1,4,5-trisphosphate 5-phosphatase"/>
    <property type="match status" value="1"/>
</dbReference>
<evidence type="ECO:0000256" key="1">
    <source>
        <dbReference type="SAM" id="MobiDB-lite"/>
    </source>
</evidence>
<sequence>MTLRLQLVSLTSDQCVDADALSDHEVKTRKHICLIERQGDNAIFIYVSKVPCLSVDDLRLEQVIPVNDRLKVITEPPKTGTQGILLGLQWEGMKYLFDLKSGTEGSQFVSELKNKIAIQSQNAGFALPSSFTWLDKYRSDSMASTHAHTDDNPFSNDVFDPLKYMNIDDKNSKVTASENAVSREKNDEFIFNHEHYTTSNSSDSLQESIEEVAERQLGLQRGVHLADGIKPLTAREKLVEHQLKNRQREFVRTEMFRVFVGTWNVNGQNTTNLDEWLACDKDPPDIYAVGFQELDLSNQAYIFTDSVREKDWADAVSKHLHPKARYAKVASVRLVGVLLLVFIKEVHMEFVKLDDVDSVPTGIMGMLGNKGGVGVRFSLHDTTLLFINSHLAAHQDEYERRNQDACDIEARMRFKQFLPPLTVQDHDVVFWLGDLNYRIDQDINTVKSLVVRGLYNKLTPHDQLYKQLKTHSVFKKFKEGEIKFAPTYRYDTGTDNFDTSEKARNPAWCDRILFKGEEIKQIVYRSHPVLKISDHKPVSSLFDTGIKVVQPDNYKKVYEDIMKQIDRLENDHLPQVSLAQREFTFKDVKFGEKQHQILALANVGQIPVTYEFINKPNENTFCKPWLKVSPESSVIEPDQSRESSVCRDFSTHDLDHTPPVAARHRSLPRDDTGQNLPGPFIGNDQLNDSASDQRRKSSVCQDFSPHDLDHMPPVAARHRSLPRDDIGQNLPGPFIGNDQLTGTETSPVTGQH</sequence>
<dbReference type="Pfam" id="PF21310">
    <property type="entry name" value="OCRL-like_ASH"/>
    <property type="match status" value="1"/>
</dbReference>
<evidence type="ECO:0000313" key="3">
    <source>
        <dbReference type="EMBL" id="KAH3739095.1"/>
    </source>
</evidence>
<feature type="domain" description="Inositol polyphosphate-related phosphatase" evidence="2">
    <location>
        <begin position="254"/>
        <end position="550"/>
    </location>
</feature>
<reference evidence="3" key="1">
    <citation type="journal article" date="2019" name="bioRxiv">
        <title>The Genome of the Zebra Mussel, Dreissena polymorpha: A Resource for Invasive Species Research.</title>
        <authorList>
            <person name="McCartney M.A."/>
            <person name="Auch B."/>
            <person name="Kono T."/>
            <person name="Mallez S."/>
            <person name="Zhang Y."/>
            <person name="Obille A."/>
            <person name="Becker A."/>
            <person name="Abrahante J.E."/>
            <person name="Garbe J."/>
            <person name="Badalamenti J.P."/>
            <person name="Herman A."/>
            <person name="Mangelson H."/>
            <person name="Liachko I."/>
            <person name="Sullivan S."/>
            <person name="Sone E.D."/>
            <person name="Koren S."/>
            <person name="Silverstein K.A.T."/>
            <person name="Beckman K.B."/>
            <person name="Gohl D.M."/>
        </authorList>
    </citation>
    <scope>NUCLEOTIDE SEQUENCE</scope>
    <source>
        <strain evidence="3">Duluth1</strain>
        <tissue evidence="3">Whole animal</tissue>
    </source>
</reference>
<dbReference type="Gene3D" id="2.60.40.10">
    <property type="entry name" value="Immunoglobulins"/>
    <property type="match status" value="1"/>
</dbReference>
<dbReference type="GO" id="GO:0046856">
    <property type="term" value="P:phosphatidylinositol dephosphorylation"/>
    <property type="evidence" value="ECO:0007669"/>
    <property type="project" value="InterPro"/>
</dbReference>
<dbReference type="InterPro" id="IPR013783">
    <property type="entry name" value="Ig-like_fold"/>
</dbReference>
<dbReference type="Pfam" id="PF22669">
    <property type="entry name" value="Exo_endo_phos2"/>
    <property type="match status" value="1"/>
</dbReference>
<proteinExistence type="predicted"/>
<dbReference type="AlphaFoldDB" id="A0A9D4D5K2"/>
<comment type="caution">
    <text evidence="3">The sequence shown here is derived from an EMBL/GenBank/DDBJ whole genome shotgun (WGS) entry which is preliminary data.</text>
</comment>
<dbReference type="Gene3D" id="2.30.29.110">
    <property type="match status" value="1"/>
</dbReference>
<accession>A0A9D4D5K2</accession>
<dbReference type="SUPFAM" id="SSF56219">
    <property type="entry name" value="DNase I-like"/>
    <property type="match status" value="1"/>
</dbReference>
<keyword evidence="4" id="KW-1185">Reference proteome</keyword>
<feature type="region of interest" description="Disordered" evidence="1">
    <location>
        <begin position="633"/>
        <end position="752"/>
    </location>
</feature>
<name>A0A9D4D5K2_DREPO</name>
<protein>
    <recommendedName>
        <fullName evidence="2">Inositol polyphosphate-related phosphatase domain-containing protein</fullName>
    </recommendedName>
</protein>
<organism evidence="3 4">
    <name type="scientific">Dreissena polymorpha</name>
    <name type="common">Zebra mussel</name>
    <name type="synonym">Mytilus polymorpha</name>
    <dbReference type="NCBI Taxonomy" id="45954"/>
    <lineage>
        <taxon>Eukaryota</taxon>
        <taxon>Metazoa</taxon>
        <taxon>Spiralia</taxon>
        <taxon>Lophotrochozoa</taxon>
        <taxon>Mollusca</taxon>
        <taxon>Bivalvia</taxon>
        <taxon>Autobranchia</taxon>
        <taxon>Heteroconchia</taxon>
        <taxon>Euheterodonta</taxon>
        <taxon>Imparidentia</taxon>
        <taxon>Neoheterodontei</taxon>
        <taxon>Myida</taxon>
        <taxon>Dreissenoidea</taxon>
        <taxon>Dreissenidae</taxon>
        <taxon>Dreissena</taxon>
    </lineage>
</organism>
<dbReference type="PANTHER" id="PTHR11200">
    <property type="entry name" value="INOSITOL 5-PHOSPHATASE"/>
    <property type="match status" value="1"/>
</dbReference>
<dbReference type="InterPro" id="IPR031896">
    <property type="entry name" value="INPP5B_PH_dom"/>
</dbReference>
<dbReference type="InterPro" id="IPR036691">
    <property type="entry name" value="Endo/exonu/phosph_ase_sf"/>
</dbReference>
<dbReference type="EMBL" id="JAIWYP010000011">
    <property type="protein sequence ID" value="KAH3739095.1"/>
    <property type="molecule type" value="Genomic_DNA"/>
</dbReference>
<feature type="compositionally biased region" description="Basic and acidic residues" evidence="1">
    <location>
        <begin position="638"/>
        <end position="656"/>
    </location>
</feature>